<protein>
    <recommendedName>
        <fullName evidence="11">Prenyltransferase</fullName>
    </recommendedName>
</protein>
<evidence type="ECO:0000256" key="4">
    <source>
        <dbReference type="ARBA" id="ARBA00022679"/>
    </source>
</evidence>
<comment type="caution">
    <text evidence="9">The sequence shown here is derived from an EMBL/GenBank/DDBJ whole genome shotgun (WGS) entry which is preliminary data.</text>
</comment>
<dbReference type="GO" id="GO:0042371">
    <property type="term" value="P:vitamin K biosynthetic process"/>
    <property type="evidence" value="ECO:0007669"/>
    <property type="project" value="TreeGrafter"/>
</dbReference>
<dbReference type="GO" id="GO:0005886">
    <property type="term" value="C:plasma membrane"/>
    <property type="evidence" value="ECO:0007669"/>
    <property type="project" value="UniProtKB-SubCell"/>
</dbReference>
<keyword evidence="6 8" id="KW-1133">Transmembrane helix</keyword>
<feature type="transmembrane region" description="Helical" evidence="8">
    <location>
        <begin position="236"/>
        <end position="259"/>
    </location>
</feature>
<evidence type="ECO:0000256" key="8">
    <source>
        <dbReference type="SAM" id="Phobius"/>
    </source>
</evidence>
<keyword evidence="5 8" id="KW-0812">Transmembrane</keyword>
<dbReference type="CDD" id="cd13962">
    <property type="entry name" value="PT_UbiA_UBIAD1"/>
    <property type="match status" value="1"/>
</dbReference>
<dbReference type="AlphaFoldDB" id="A0A8J7W9D7"/>
<feature type="transmembrane region" description="Helical" evidence="8">
    <location>
        <begin position="103"/>
        <end position="128"/>
    </location>
</feature>
<evidence type="ECO:0000313" key="9">
    <source>
        <dbReference type="EMBL" id="MBR1368807.1"/>
    </source>
</evidence>
<comment type="subcellular location">
    <subcellularLocation>
        <location evidence="1">Cell membrane</location>
        <topology evidence="1">Multi-pass membrane protein</topology>
    </subcellularLocation>
</comment>
<keyword evidence="10" id="KW-1185">Reference proteome</keyword>
<dbReference type="InterPro" id="IPR026046">
    <property type="entry name" value="UBIAD1"/>
</dbReference>
<dbReference type="Pfam" id="PF01040">
    <property type="entry name" value="UbiA"/>
    <property type="match status" value="1"/>
</dbReference>
<evidence type="ECO:0008006" key="11">
    <source>
        <dbReference type="Google" id="ProtNLM"/>
    </source>
</evidence>
<dbReference type="OrthoDB" id="26687at2157"/>
<sequence length="316" mass="33545">MKQEVRSGSEPGISVSAIADLVRIGRPQFLIAGFFLFLLGSLFSVCTGVPFSPERFLWGYAIVAAAHLSVSYSNEYYDRSSDDPAARSPVSGGTGILPLRPHLAGYALATAILLSIVSLILAIGFVIAFSWTAAIIPFVLAGIILSWVYSAPPLRFCSRGLGEVATLLAFGFFLPGSGYFVMAGTISSDFLLFSIPLLFLGLFFIISVELPDREVDLRSGKRNLVTAYGRRRARQAITGAGAAACISYLVFLLAGPPLFDCPAGWLFLPALLPLAAGLLGLHSSADERDAICREAGMNIASLTVFILGGCLILIGV</sequence>
<evidence type="ECO:0000256" key="1">
    <source>
        <dbReference type="ARBA" id="ARBA00004651"/>
    </source>
</evidence>
<evidence type="ECO:0000256" key="6">
    <source>
        <dbReference type="ARBA" id="ARBA00022989"/>
    </source>
</evidence>
<evidence type="ECO:0000256" key="7">
    <source>
        <dbReference type="ARBA" id="ARBA00023136"/>
    </source>
</evidence>
<dbReference type="GO" id="GO:0004659">
    <property type="term" value="F:prenyltransferase activity"/>
    <property type="evidence" value="ECO:0007669"/>
    <property type="project" value="InterPro"/>
</dbReference>
<reference evidence="9" key="1">
    <citation type="submission" date="2014-12" db="EMBL/GenBank/DDBJ databases">
        <authorList>
            <person name="Huang H.-H."/>
            <person name="Chen S.-C."/>
            <person name="Lai M.-C."/>
        </authorList>
    </citation>
    <scope>NUCLEOTIDE SEQUENCE</scope>
    <source>
        <strain evidence="9">K1F9705b</strain>
    </source>
</reference>
<keyword evidence="3" id="KW-0474">Menaquinone biosynthesis</keyword>
<dbReference type="GO" id="GO:0009234">
    <property type="term" value="P:menaquinone biosynthetic process"/>
    <property type="evidence" value="ECO:0007669"/>
    <property type="project" value="UniProtKB-UniPathway"/>
</dbReference>
<dbReference type="PANTHER" id="PTHR13929:SF0">
    <property type="entry name" value="UBIA PRENYLTRANSFERASE DOMAIN-CONTAINING PROTEIN 1"/>
    <property type="match status" value="1"/>
</dbReference>
<organism evidence="9 10">
    <name type="scientific">Methanocalculus chunghsingensis</name>
    <dbReference type="NCBI Taxonomy" id="156457"/>
    <lineage>
        <taxon>Archaea</taxon>
        <taxon>Methanobacteriati</taxon>
        <taxon>Methanobacteriota</taxon>
        <taxon>Stenosarchaea group</taxon>
        <taxon>Methanomicrobia</taxon>
        <taxon>Methanomicrobiales</taxon>
        <taxon>Methanocalculaceae</taxon>
        <taxon>Methanocalculus</taxon>
    </lineage>
</organism>
<feature type="transmembrane region" description="Helical" evidence="8">
    <location>
        <begin position="29"/>
        <end position="51"/>
    </location>
</feature>
<dbReference type="RefSeq" id="WP_211530443.1">
    <property type="nucleotide sequence ID" value="NZ_JWHL01000004.1"/>
</dbReference>
<dbReference type="InterPro" id="IPR044878">
    <property type="entry name" value="UbiA_sf"/>
</dbReference>
<evidence type="ECO:0000256" key="5">
    <source>
        <dbReference type="ARBA" id="ARBA00022692"/>
    </source>
</evidence>
<feature type="transmembrane region" description="Helical" evidence="8">
    <location>
        <begin position="265"/>
        <end position="283"/>
    </location>
</feature>
<keyword evidence="7 8" id="KW-0472">Membrane</keyword>
<dbReference type="Proteomes" id="UP000730161">
    <property type="component" value="Unassembled WGS sequence"/>
</dbReference>
<feature type="transmembrane region" description="Helical" evidence="8">
    <location>
        <begin position="190"/>
        <end position="208"/>
    </location>
</feature>
<accession>A0A8J7W9D7</accession>
<comment type="pathway">
    <text evidence="2">Quinol/quinone metabolism; menaquinone biosynthesis.</text>
</comment>
<keyword evidence="4" id="KW-0808">Transferase</keyword>
<feature type="transmembrane region" description="Helical" evidence="8">
    <location>
        <begin position="57"/>
        <end position="77"/>
    </location>
</feature>
<feature type="transmembrane region" description="Helical" evidence="8">
    <location>
        <begin position="295"/>
        <end position="314"/>
    </location>
</feature>
<dbReference type="InterPro" id="IPR000537">
    <property type="entry name" value="UbiA_prenyltransferase"/>
</dbReference>
<name>A0A8J7W9D7_9EURY</name>
<gene>
    <name evidence="9" type="ORF">RJ53_04490</name>
</gene>
<evidence type="ECO:0000313" key="10">
    <source>
        <dbReference type="Proteomes" id="UP000730161"/>
    </source>
</evidence>
<proteinExistence type="predicted"/>
<feature type="transmembrane region" description="Helical" evidence="8">
    <location>
        <begin position="164"/>
        <end position="184"/>
    </location>
</feature>
<dbReference type="PANTHER" id="PTHR13929">
    <property type="entry name" value="1,4-DIHYDROXY-2-NAPHTHOATE OCTAPRENYLTRANSFERASE"/>
    <property type="match status" value="1"/>
</dbReference>
<dbReference type="EMBL" id="JWHL01000004">
    <property type="protein sequence ID" value="MBR1368807.1"/>
    <property type="molecule type" value="Genomic_DNA"/>
</dbReference>
<dbReference type="Gene3D" id="1.10.357.140">
    <property type="entry name" value="UbiA prenyltransferase"/>
    <property type="match status" value="1"/>
</dbReference>
<evidence type="ECO:0000256" key="2">
    <source>
        <dbReference type="ARBA" id="ARBA00004863"/>
    </source>
</evidence>
<evidence type="ECO:0000256" key="3">
    <source>
        <dbReference type="ARBA" id="ARBA00022428"/>
    </source>
</evidence>
<feature type="transmembrane region" description="Helical" evidence="8">
    <location>
        <begin position="134"/>
        <end position="152"/>
    </location>
</feature>
<dbReference type="UniPathway" id="UPA00079"/>